<keyword evidence="4" id="KW-1185">Reference proteome</keyword>
<proteinExistence type="predicted"/>
<feature type="transmembrane region" description="Helical" evidence="2">
    <location>
        <begin position="7"/>
        <end position="27"/>
    </location>
</feature>
<dbReference type="Proteomes" id="UP000015102">
    <property type="component" value="Unassembled WGS sequence"/>
</dbReference>
<evidence type="ECO:0000256" key="1">
    <source>
        <dbReference type="SAM" id="MobiDB-lite"/>
    </source>
</evidence>
<feature type="compositionally biased region" description="Polar residues" evidence="1">
    <location>
        <begin position="114"/>
        <end position="123"/>
    </location>
</feature>
<accession>T1GU64</accession>
<keyword evidence="2" id="KW-1133">Transmembrane helix</keyword>
<protein>
    <submittedName>
        <fullName evidence="3">Uncharacterized protein</fullName>
    </submittedName>
</protein>
<reference evidence="3" key="2">
    <citation type="submission" date="2015-06" db="UniProtKB">
        <authorList>
            <consortium name="EnsemblMetazoa"/>
        </authorList>
    </citation>
    <scope>IDENTIFICATION</scope>
</reference>
<organism evidence="3 4">
    <name type="scientific">Megaselia scalaris</name>
    <name type="common">Humpbacked fly</name>
    <name type="synonym">Phora scalaris</name>
    <dbReference type="NCBI Taxonomy" id="36166"/>
    <lineage>
        <taxon>Eukaryota</taxon>
        <taxon>Metazoa</taxon>
        <taxon>Ecdysozoa</taxon>
        <taxon>Arthropoda</taxon>
        <taxon>Hexapoda</taxon>
        <taxon>Insecta</taxon>
        <taxon>Pterygota</taxon>
        <taxon>Neoptera</taxon>
        <taxon>Endopterygota</taxon>
        <taxon>Diptera</taxon>
        <taxon>Brachycera</taxon>
        <taxon>Muscomorpha</taxon>
        <taxon>Platypezoidea</taxon>
        <taxon>Phoridae</taxon>
        <taxon>Megaseliini</taxon>
        <taxon>Megaselia</taxon>
    </lineage>
</organism>
<evidence type="ECO:0000256" key="2">
    <source>
        <dbReference type="SAM" id="Phobius"/>
    </source>
</evidence>
<keyword evidence="2" id="KW-0472">Membrane</keyword>
<evidence type="ECO:0000313" key="3">
    <source>
        <dbReference type="EnsemblMetazoa" id="MESCA007272-PA"/>
    </source>
</evidence>
<reference evidence="4" key="1">
    <citation type="submission" date="2013-02" db="EMBL/GenBank/DDBJ databases">
        <authorList>
            <person name="Hughes D."/>
        </authorList>
    </citation>
    <scope>NUCLEOTIDE SEQUENCE</scope>
    <source>
        <strain>Durham</strain>
        <strain evidence="4">NC isolate 2 -- Noor lab</strain>
    </source>
</reference>
<dbReference type="EnsemblMetazoa" id="MESCA007272-RA">
    <property type="protein sequence ID" value="MESCA007272-PA"/>
    <property type="gene ID" value="MESCA007272"/>
</dbReference>
<dbReference type="EMBL" id="CAQQ02009054">
    <property type="status" value="NOT_ANNOTATED_CDS"/>
    <property type="molecule type" value="Genomic_DNA"/>
</dbReference>
<sequence length="123" mass="14057">MRTPRKYYFVIAVFIVLCYFAFLRGSIDKNNTNQRIIDKVRFLENQANQEAHQNSEITYKVLKALRSHVAALDEESENENIPGPQIEEQPIKFAIKQPPKLITSDNQPVIPVLSSGQTPNSSR</sequence>
<dbReference type="HOGENOM" id="CLU_2017848_0_0_1"/>
<feature type="region of interest" description="Disordered" evidence="1">
    <location>
        <begin position="102"/>
        <end position="123"/>
    </location>
</feature>
<name>T1GU64_MEGSC</name>
<dbReference type="AlphaFoldDB" id="T1GU64"/>
<keyword evidence="2" id="KW-0812">Transmembrane</keyword>
<evidence type="ECO:0000313" key="4">
    <source>
        <dbReference type="Proteomes" id="UP000015102"/>
    </source>
</evidence>